<dbReference type="KEGG" id="ker:91098825"/>
<accession>A0AAX4K7W2</accession>
<dbReference type="InterPro" id="IPR050982">
    <property type="entry name" value="Auxin_biosynth/cation_transpt"/>
</dbReference>
<keyword evidence="1" id="KW-0285">Flavoprotein</keyword>
<keyword evidence="2" id="KW-0274">FAD</keyword>
<dbReference type="GO" id="GO:0004499">
    <property type="term" value="F:N,N-dimethylaniline monooxygenase activity"/>
    <property type="evidence" value="ECO:0007669"/>
    <property type="project" value="InterPro"/>
</dbReference>
<dbReference type="InterPro" id="IPR020946">
    <property type="entry name" value="Flavin_mOase-like"/>
</dbReference>
<dbReference type="Proteomes" id="UP001358614">
    <property type="component" value="Chromosome 1"/>
</dbReference>
<protein>
    <recommendedName>
        <fullName evidence="8">FAD/NAD(P)-binding domain-containing protein</fullName>
    </recommendedName>
</protein>
<dbReference type="GeneID" id="91098825"/>
<dbReference type="Pfam" id="PF00743">
    <property type="entry name" value="FMO-like"/>
    <property type="match status" value="1"/>
</dbReference>
<evidence type="ECO:0000256" key="2">
    <source>
        <dbReference type="ARBA" id="ARBA00022827"/>
    </source>
</evidence>
<keyword evidence="7" id="KW-1185">Reference proteome</keyword>
<evidence type="ECO:0000256" key="4">
    <source>
        <dbReference type="SAM" id="MobiDB-lite"/>
    </source>
</evidence>
<evidence type="ECO:0000313" key="7">
    <source>
        <dbReference type="Proteomes" id="UP001358614"/>
    </source>
</evidence>
<evidence type="ECO:0008006" key="8">
    <source>
        <dbReference type="Google" id="ProtNLM"/>
    </source>
</evidence>
<feature type="region of interest" description="Disordered" evidence="4">
    <location>
        <begin position="545"/>
        <end position="573"/>
    </location>
</feature>
<dbReference type="GO" id="GO:0050660">
    <property type="term" value="F:flavin adenine dinucleotide binding"/>
    <property type="evidence" value="ECO:0007669"/>
    <property type="project" value="InterPro"/>
</dbReference>
<evidence type="ECO:0000256" key="3">
    <source>
        <dbReference type="ARBA" id="ARBA00023002"/>
    </source>
</evidence>
<evidence type="ECO:0000313" key="6">
    <source>
        <dbReference type="EMBL" id="WWD01983.1"/>
    </source>
</evidence>
<feature type="signal peptide" evidence="5">
    <location>
        <begin position="1"/>
        <end position="24"/>
    </location>
</feature>
<dbReference type="Pfam" id="PF13450">
    <property type="entry name" value="NAD_binding_8"/>
    <property type="match status" value="1"/>
</dbReference>
<keyword evidence="5" id="KW-0732">Signal</keyword>
<feature type="chain" id="PRO_5043780353" description="FAD/NAD(P)-binding domain-containing protein" evidence="5">
    <location>
        <begin position="25"/>
        <end position="573"/>
    </location>
</feature>
<gene>
    <name evidence="6" type="ORF">V865_000021</name>
</gene>
<dbReference type="Gene3D" id="3.50.50.60">
    <property type="entry name" value="FAD/NAD(P)-binding domain"/>
    <property type="match status" value="2"/>
</dbReference>
<dbReference type="AlphaFoldDB" id="A0AAX4K7W2"/>
<dbReference type="GO" id="GO:0050661">
    <property type="term" value="F:NADP binding"/>
    <property type="evidence" value="ECO:0007669"/>
    <property type="project" value="InterPro"/>
</dbReference>
<dbReference type="PRINTS" id="PR00419">
    <property type="entry name" value="ADXRDTASE"/>
</dbReference>
<dbReference type="SUPFAM" id="SSF51905">
    <property type="entry name" value="FAD/NAD(P)-binding domain"/>
    <property type="match status" value="1"/>
</dbReference>
<dbReference type="PANTHER" id="PTHR43539">
    <property type="entry name" value="FLAVIN-BINDING MONOOXYGENASE-LIKE PROTEIN (AFU_ORTHOLOGUE AFUA_4G09220)"/>
    <property type="match status" value="1"/>
</dbReference>
<evidence type="ECO:0000256" key="5">
    <source>
        <dbReference type="SAM" id="SignalP"/>
    </source>
</evidence>
<dbReference type="RefSeq" id="XP_066079950.1">
    <property type="nucleotide sequence ID" value="XM_066223853.1"/>
</dbReference>
<dbReference type="EMBL" id="CP144089">
    <property type="protein sequence ID" value="WWD01983.1"/>
    <property type="molecule type" value="Genomic_DNA"/>
</dbReference>
<dbReference type="InterPro" id="IPR036188">
    <property type="entry name" value="FAD/NAD-bd_sf"/>
</dbReference>
<proteinExistence type="predicted"/>
<keyword evidence="3" id="KW-0560">Oxidoreductase</keyword>
<evidence type="ECO:0000256" key="1">
    <source>
        <dbReference type="ARBA" id="ARBA00022630"/>
    </source>
</evidence>
<reference evidence="6 7" key="1">
    <citation type="submission" date="2024-01" db="EMBL/GenBank/DDBJ databases">
        <title>Comparative genomics of Cryptococcus and Kwoniella reveals pathogenesis evolution and contrasting modes of karyotype evolution via chromosome fusion or intercentromeric recombination.</title>
        <authorList>
            <person name="Coelho M.A."/>
            <person name="David-Palma M."/>
            <person name="Shea T."/>
            <person name="Bowers K."/>
            <person name="McGinley-Smith S."/>
            <person name="Mohammad A.W."/>
            <person name="Gnirke A."/>
            <person name="Yurkov A.M."/>
            <person name="Nowrousian M."/>
            <person name="Sun S."/>
            <person name="Cuomo C.A."/>
            <person name="Heitman J."/>
        </authorList>
    </citation>
    <scope>NUCLEOTIDE SEQUENCE [LARGE SCALE GENOMIC DNA]</scope>
    <source>
        <strain evidence="6 7">PYCC6329</strain>
    </source>
</reference>
<dbReference type="PANTHER" id="PTHR43539:SF78">
    <property type="entry name" value="FLAVIN-CONTAINING MONOOXYGENASE"/>
    <property type="match status" value="1"/>
</dbReference>
<sequence length="573" mass="65323">MRIKSITNLLAGSLALSGLRSVAQQTPFTSPDTNEWYTLPKEIKKVAVIGAGPSGLQSAAALLKEGFDVRLIERSDAPGGNWYHNDLTPVRESYPDGPLETAAYLPVPRSNGTEYYEDGDDGLTLLERWREHIRPSPIWDDLETNSSPAFTTLPEIDYPKDVTWALQAQNVQRHVRTYASTHGLNVNDRPINSSVSKIVYYSTRVERLRKAGSSWTLSLKRLTRLPESRKIKAEWWEESFDAVVVAAGGYHAAHVPDIKGLVEWSKVRQSDGHFPVEHSQHYRNPQLYRGKTVLIVGASVSASEISRRIGPHVEKLYMSIRDTTRDTYMARRSIRRLYPEAEQIPEVVELGSLYSNTSLKDGQIKLINGSWFDGIDEIILATGFRRSLPFLQDFYSIGGKATPDKDNSPILTDAHDLHSLAWTGHYIPDPTLAFVNVRPWTFGRYQSLAFAKIWKGTARLPNKDRLWKQYFNDNHWQAPAKVVFGTIEEETLGRQYVAWLNQESLIHGGRFVDQWPLEDRERFAYYSDEAWEHGYTSSDNFTRIENTPQDEWPTYPRAGDHSPDYEFDSGSEW</sequence>
<name>A0AAX4K7W2_9TREE</name>
<organism evidence="6 7">
    <name type="scientific">Kwoniella europaea PYCC6329</name>
    <dbReference type="NCBI Taxonomy" id="1423913"/>
    <lineage>
        <taxon>Eukaryota</taxon>
        <taxon>Fungi</taxon>
        <taxon>Dikarya</taxon>
        <taxon>Basidiomycota</taxon>
        <taxon>Agaricomycotina</taxon>
        <taxon>Tremellomycetes</taxon>
        <taxon>Tremellales</taxon>
        <taxon>Cryptococcaceae</taxon>
        <taxon>Kwoniella</taxon>
    </lineage>
</organism>